<dbReference type="Proteomes" id="UP000237846">
    <property type="component" value="Unassembled WGS sequence"/>
</dbReference>
<dbReference type="EMBL" id="PVZC01000003">
    <property type="protein sequence ID" value="PRX99419.1"/>
    <property type="molecule type" value="Genomic_DNA"/>
</dbReference>
<evidence type="ECO:0000256" key="1">
    <source>
        <dbReference type="ARBA" id="ARBA00022833"/>
    </source>
</evidence>
<dbReference type="Pfam" id="PF02585">
    <property type="entry name" value="PIG-L"/>
    <property type="match status" value="1"/>
</dbReference>
<dbReference type="GO" id="GO:0016137">
    <property type="term" value="P:glycoside metabolic process"/>
    <property type="evidence" value="ECO:0007669"/>
    <property type="project" value="UniProtKB-ARBA"/>
</dbReference>
<comment type="caution">
    <text evidence="2">The sequence shown here is derived from an EMBL/GenBank/DDBJ whole genome shotgun (WGS) entry which is preliminary data.</text>
</comment>
<reference evidence="2 3" key="1">
    <citation type="submission" date="2018-03" db="EMBL/GenBank/DDBJ databases">
        <title>Genomic Encyclopedia of Archaeal and Bacterial Type Strains, Phase II (KMG-II): from individual species to whole genera.</title>
        <authorList>
            <person name="Goeker M."/>
        </authorList>
    </citation>
    <scope>NUCLEOTIDE SEQUENCE [LARGE SCALE GENOMIC DNA]</scope>
    <source>
        <strain evidence="2 3">DSM 45601</strain>
    </source>
</reference>
<dbReference type="RefSeq" id="WP_106243792.1">
    <property type="nucleotide sequence ID" value="NZ_PVZC01000003.1"/>
</dbReference>
<dbReference type="OrthoDB" id="116799at2"/>
<dbReference type="InterPro" id="IPR003737">
    <property type="entry name" value="GlcNAc_PI_deacetylase-related"/>
</dbReference>
<evidence type="ECO:0000313" key="2">
    <source>
        <dbReference type="EMBL" id="PRX99419.1"/>
    </source>
</evidence>
<gene>
    <name evidence="2" type="ORF">CLV72_10315</name>
</gene>
<keyword evidence="1" id="KW-0862">Zinc</keyword>
<name>A0A2T0Q6F0_9ACTN</name>
<protein>
    <submittedName>
        <fullName evidence="2">LmbE family N-acetylglucosaminyl deacetylase</fullName>
    </submittedName>
</protein>
<dbReference type="AlphaFoldDB" id="A0A2T0Q6F0"/>
<proteinExistence type="predicted"/>
<organism evidence="2 3">
    <name type="scientific">Allonocardiopsis opalescens</name>
    <dbReference type="NCBI Taxonomy" id="1144618"/>
    <lineage>
        <taxon>Bacteria</taxon>
        <taxon>Bacillati</taxon>
        <taxon>Actinomycetota</taxon>
        <taxon>Actinomycetes</taxon>
        <taxon>Streptosporangiales</taxon>
        <taxon>Allonocardiopsis</taxon>
    </lineage>
</organism>
<dbReference type="SUPFAM" id="SSF102588">
    <property type="entry name" value="LmbE-like"/>
    <property type="match status" value="1"/>
</dbReference>
<sequence length="237" mass="26184">MTIDWSRQRILVLAPHPDDETLGCGGLMSKAAEAGGEIYVQFLTVGDTADFSPAGLSTADERYAEIEKVAESYGWRQWHIAFPGDDYHLKLDALPRFDLIGAIERHSPLAINTIEPTVVIAPHRTSYNQDHQVAAEAALAALRPSNTALKHHPSLVLSYEEAADQWRADAVPPPNLLVELQPHHVDHKIHAMSLYGTQVHDHPHTRSELTLRSLAALRGMQGGTSFAEGFHCLRWLG</sequence>
<dbReference type="InterPro" id="IPR024078">
    <property type="entry name" value="LmbE-like_dom_sf"/>
</dbReference>
<evidence type="ECO:0000313" key="3">
    <source>
        <dbReference type="Proteomes" id="UP000237846"/>
    </source>
</evidence>
<accession>A0A2T0Q6F0</accession>
<dbReference type="Gene3D" id="3.40.50.10320">
    <property type="entry name" value="LmbE-like"/>
    <property type="match status" value="1"/>
</dbReference>
<keyword evidence="3" id="KW-1185">Reference proteome</keyword>